<protein>
    <submittedName>
        <fullName evidence="6">ADP-ribosylation factor-like protein 15</fullName>
    </submittedName>
</protein>
<evidence type="ECO:0000256" key="4">
    <source>
        <dbReference type="PIRSR" id="PIRSR606689-2"/>
    </source>
</evidence>
<keyword evidence="4" id="KW-0479">Metal-binding</keyword>
<feature type="binding site" evidence="3">
    <location>
        <begin position="41"/>
        <end position="48"/>
    </location>
    <ligand>
        <name>GTP</name>
        <dbReference type="ChEBI" id="CHEBI:37565"/>
    </ligand>
</feature>
<evidence type="ECO:0000256" key="1">
    <source>
        <dbReference type="ARBA" id="ARBA00022741"/>
    </source>
</evidence>
<dbReference type="PROSITE" id="PS51417">
    <property type="entry name" value="ARF"/>
    <property type="match status" value="1"/>
</dbReference>
<dbReference type="Gene3D" id="3.40.50.300">
    <property type="entry name" value="P-loop containing nucleotide triphosphate hydrolases"/>
    <property type="match status" value="1"/>
</dbReference>
<feature type="binding site" evidence="4">
    <location>
        <position position="65"/>
    </location>
    <ligand>
        <name>Mg(2+)</name>
        <dbReference type="ChEBI" id="CHEBI:18420"/>
    </ligand>
</feature>
<keyword evidence="5" id="KW-0732">Signal</keyword>
<dbReference type="GO" id="GO:0046872">
    <property type="term" value="F:metal ion binding"/>
    <property type="evidence" value="ECO:0007669"/>
    <property type="project" value="UniProtKB-KW"/>
</dbReference>
<dbReference type="PRINTS" id="PR00328">
    <property type="entry name" value="SAR1GTPBP"/>
</dbReference>
<evidence type="ECO:0000313" key="6">
    <source>
        <dbReference type="EMBL" id="CAB3222879.1"/>
    </source>
</evidence>
<dbReference type="InterPro" id="IPR027417">
    <property type="entry name" value="P-loop_NTPase"/>
</dbReference>
<evidence type="ECO:0000256" key="3">
    <source>
        <dbReference type="PIRSR" id="PIRSR606689-1"/>
    </source>
</evidence>
<dbReference type="SMART" id="SM00178">
    <property type="entry name" value="SAR"/>
    <property type="match status" value="1"/>
</dbReference>
<reference evidence="6" key="1">
    <citation type="submission" date="2020-04" db="EMBL/GenBank/DDBJ databases">
        <authorList>
            <person name="Neveu A P."/>
        </authorList>
    </citation>
    <scope>NUCLEOTIDE SEQUENCE</scope>
    <source>
        <tissue evidence="6">Whole embryo</tissue>
    </source>
</reference>
<dbReference type="CDD" id="cd00878">
    <property type="entry name" value="Arf_Arl"/>
    <property type="match status" value="1"/>
</dbReference>
<feature type="binding site" evidence="3">
    <location>
        <begin position="144"/>
        <end position="147"/>
    </location>
    <ligand>
        <name>GTP</name>
        <dbReference type="ChEBI" id="CHEBI:37565"/>
    </ligand>
</feature>
<proteinExistence type="evidence at transcript level"/>
<dbReference type="InterPro" id="IPR006689">
    <property type="entry name" value="Small_GTPase_ARF/SAR"/>
</dbReference>
<dbReference type="GO" id="GO:0005525">
    <property type="term" value="F:GTP binding"/>
    <property type="evidence" value="ECO:0007669"/>
    <property type="project" value="UniProtKB-KW"/>
</dbReference>
<gene>
    <name evidence="6" type="primary">Arl15</name>
</gene>
<evidence type="ECO:0000256" key="2">
    <source>
        <dbReference type="ARBA" id="ARBA00023134"/>
    </source>
</evidence>
<dbReference type="PANTHER" id="PTHR46693">
    <property type="entry name" value="ADP-RIBOSYLATION FACTOR-LIKE PROTEIN 15"/>
    <property type="match status" value="1"/>
</dbReference>
<keyword evidence="1 3" id="KW-0547">Nucleotide-binding</keyword>
<dbReference type="Pfam" id="PF00025">
    <property type="entry name" value="Arf"/>
    <property type="match status" value="1"/>
</dbReference>
<dbReference type="SUPFAM" id="SSF52540">
    <property type="entry name" value="P-loop containing nucleoside triphosphate hydrolases"/>
    <property type="match status" value="1"/>
</dbReference>
<keyword evidence="2 3" id="KW-0342">GTP-binding</keyword>
<feature type="binding site" evidence="4">
    <location>
        <position position="48"/>
    </location>
    <ligand>
        <name>Mg(2+)</name>
        <dbReference type="ChEBI" id="CHEBI:18420"/>
    </ligand>
</feature>
<feature type="signal peptide" evidence="5">
    <location>
        <begin position="1"/>
        <end position="16"/>
    </location>
</feature>
<feature type="chain" id="PRO_5026159570" evidence="5">
    <location>
        <begin position="17"/>
        <end position="211"/>
    </location>
</feature>
<evidence type="ECO:0000256" key="5">
    <source>
        <dbReference type="SAM" id="SignalP"/>
    </source>
</evidence>
<feature type="binding site" evidence="3">
    <location>
        <position position="87"/>
    </location>
    <ligand>
        <name>GTP</name>
        <dbReference type="ChEBI" id="CHEBI:37565"/>
    </ligand>
</feature>
<dbReference type="EMBL" id="LR783037">
    <property type="protein sequence ID" value="CAB3222879.1"/>
    <property type="molecule type" value="mRNA"/>
</dbReference>
<dbReference type="AlphaFoldDB" id="A0A6F9D6Y7"/>
<dbReference type="GO" id="GO:0003924">
    <property type="term" value="F:GTPase activity"/>
    <property type="evidence" value="ECO:0007669"/>
    <property type="project" value="InterPro"/>
</dbReference>
<accession>A0A6F9D6Y7</accession>
<sequence>MSQSCGLCCGFCRICCYTLYQCVCCKEEAPTPPVFEVICIGVTNAGKSTLLSVLTHENSDTVVPTMGFLMKDIRLPNITVKVKELGGGDNIRTYWHRYYNNAQGVIFVIDGSCNHDRLEDTRLELHQALKHPDLHTLPWLILCNKQDLDGTSTDAKVIEELHLREAMQTNPHIIVKSSSKIDVDGLFVSFECFGNHLKQYYSNEQQPIGRI</sequence>
<dbReference type="PANTHER" id="PTHR46693:SF1">
    <property type="entry name" value="ADP-RIBOSYLATION FACTOR-LIKE PROTEIN 15"/>
    <property type="match status" value="1"/>
</dbReference>
<keyword evidence="4" id="KW-0460">Magnesium</keyword>
<name>A0A6F9D6Y7_9ASCI</name>
<dbReference type="InterPro" id="IPR042292">
    <property type="entry name" value="ARL15"/>
</dbReference>
<organism evidence="6">
    <name type="scientific">Phallusia mammillata</name>
    <dbReference type="NCBI Taxonomy" id="59560"/>
    <lineage>
        <taxon>Eukaryota</taxon>
        <taxon>Metazoa</taxon>
        <taxon>Chordata</taxon>
        <taxon>Tunicata</taxon>
        <taxon>Ascidiacea</taxon>
        <taxon>Phlebobranchia</taxon>
        <taxon>Ascidiidae</taxon>
        <taxon>Phallusia</taxon>
    </lineage>
</organism>
<dbReference type="SMART" id="SM00177">
    <property type="entry name" value="ARF"/>
    <property type="match status" value="1"/>
</dbReference>